<dbReference type="InterPro" id="IPR022051">
    <property type="entry name" value="DUF3611"/>
</dbReference>
<dbReference type="CDD" id="cd02980">
    <property type="entry name" value="TRX_Fd_family"/>
    <property type="match status" value="1"/>
</dbReference>
<dbReference type="OrthoDB" id="429597at2759"/>
<protein>
    <submittedName>
        <fullName evidence="4">Uncharacterized protein</fullName>
    </submittedName>
</protein>
<feature type="transmembrane region" description="Helical" evidence="2">
    <location>
        <begin position="883"/>
        <end position="905"/>
    </location>
</feature>
<evidence type="ECO:0000313" key="5">
    <source>
        <dbReference type="Proteomes" id="UP000186817"/>
    </source>
</evidence>
<keyword evidence="5" id="KW-1185">Reference proteome</keyword>
<gene>
    <name evidence="4" type="ORF">AK812_SmicGene20088</name>
</gene>
<keyword evidence="2" id="KW-1133">Transmembrane helix</keyword>
<feature type="signal peptide" evidence="3">
    <location>
        <begin position="1"/>
        <end position="23"/>
    </location>
</feature>
<comment type="caution">
    <text evidence="4">The sequence shown here is derived from an EMBL/GenBank/DDBJ whole genome shotgun (WGS) entry which is preliminary data.</text>
</comment>
<keyword evidence="3" id="KW-0732">Signal</keyword>
<proteinExistence type="predicted"/>
<keyword evidence="2" id="KW-0472">Membrane</keyword>
<feature type="transmembrane region" description="Helical" evidence="2">
    <location>
        <begin position="844"/>
        <end position="863"/>
    </location>
</feature>
<feature type="chain" id="PRO_5012796661" evidence="3">
    <location>
        <begin position="24"/>
        <end position="925"/>
    </location>
</feature>
<feature type="transmembrane region" description="Helical" evidence="2">
    <location>
        <begin position="773"/>
        <end position="792"/>
    </location>
</feature>
<evidence type="ECO:0000256" key="1">
    <source>
        <dbReference type="SAM" id="MobiDB-lite"/>
    </source>
</evidence>
<feature type="compositionally biased region" description="Low complexity" evidence="1">
    <location>
        <begin position="138"/>
        <end position="150"/>
    </location>
</feature>
<keyword evidence="2" id="KW-0812">Transmembrane</keyword>
<feature type="transmembrane region" description="Helical" evidence="2">
    <location>
        <begin position="743"/>
        <end position="761"/>
    </location>
</feature>
<feature type="transmembrane region" description="Helical" evidence="2">
    <location>
        <begin position="661"/>
        <end position="681"/>
    </location>
</feature>
<dbReference type="Proteomes" id="UP000186817">
    <property type="component" value="Unassembled WGS sequence"/>
</dbReference>
<feature type="compositionally biased region" description="Basic and acidic residues" evidence="1">
    <location>
        <begin position="171"/>
        <end position="185"/>
    </location>
</feature>
<feature type="region of interest" description="Disordered" evidence="1">
    <location>
        <begin position="375"/>
        <end position="412"/>
    </location>
</feature>
<reference evidence="4 5" key="1">
    <citation type="submission" date="2016-02" db="EMBL/GenBank/DDBJ databases">
        <title>Genome analysis of coral dinoflagellate symbionts highlights evolutionary adaptations to a symbiotic lifestyle.</title>
        <authorList>
            <person name="Aranda M."/>
            <person name="Li Y."/>
            <person name="Liew Y.J."/>
            <person name="Baumgarten S."/>
            <person name="Simakov O."/>
            <person name="Wilson M."/>
            <person name="Piel J."/>
            <person name="Ashoor H."/>
            <person name="Bougouffa S."/>
            <person name="Bajic V.B."/>
            <person name="Ryu T."/>
            <person name="Ravasi T."/>
            <person name="Bayer T."/>
            <person name="Micklem G."/>
            <person name="Kim H."/>
            <person name="Bhak J."/>
            <person name="Lajeunesse T.C."/>
            <person name="Voolstra C.R."/>
        </authorList>
    </citation>
    <scope>NUCLEOTIDE SEQUENCE [LARGE SCALE GENOMIC DNA]</scope>
    <source>
        <strain evidence="4 5">CCMP2467</strain>
    </source>
</reference>
<organism evidence="4 5">
    <name type="scientific">Symbiodinium microadriaticum</name>
    <name type="common">Dinoflagellate</name>
    <name type="synonym">Zooxanthella microadriatica</name>
    <dbReference type="NCBI Taxonomy" id="2951"/>
    <lineage>
        <taxon>Eukaryota</taxon>
        <taxon>Sar</taxon>
        <taxon>Alveolata</taxon>
        <taxon>Dinophyceae</taxon>
        <taxon>Suessiales</taxon>
        <taxon>Symbiodiniaceae</taxon>
        <taxon>Symbiodinium</taxon>
    </lineage>
</organism>
<name>A0A1Q9DQY0_SYMMI</name>
<accession>A0A1Q9DQY0</accession>
<sequence>MRSFAWSWRRGRLLVIVSAAASASQWLFTPSLGRAEATPRVPRRAGSKEKRPDVYESFLMKARSEGVDEALRYASSAMPKRLCLNFSELKRAAEFMTSIADDEVNETASGTVQGPEADRAWQLQVCTKCLKKKPGTGASQASRSSSTSNAFWNPYNHPSETSSRSSCDGEESNHPGSKEEGRARDDEIEVLPPPGGFLCPDDGYFERRSDDSDSEAEDQEQPAQREPQVNLYPAELNEPGRVQPVVVGPCKAGYAGGAPAAPAVEEKAPAIPCTPGRVFDMSREKKASFDTLGSLRDLQLAQGGDSNLIVEPAGCLKQCKHGPNVRAVSPDNELVGLAVTGMLPDEVEARCFRHVNDTAAAQRVFNSVRQAVMLKSGGSSSPDRDKGAQPKLDATMGPMGSSTKEKQRRGRVRKSLENRLTNILEGLPVRFSGEAGLECQPAWRRDAIGAISLALRAVAAGGDMFLQLPSLLTRFTAGVVALLSVNFRWVALAHETISSAHGCVWLMCNSHVAGNKGARATETLLAHLWSKLRDLPEGTSVAQVLPESVLSRDADGLWRYITSFNNAVLDAELASSALSQTADADENGDSDAGQYLAWLTRLGLKVEETSVETLHHQGVAGMQPVTPAARLVHVGEAVQRAQSSPTVEALPTPTPSWLAGYGHQPLALGLIGGIALAPGWAQRRPRAWRAPMVKVPLAADPKEESSSEEVAPKSGDAARVALVVQRLNAAETTLRRWGYVAEIVYTWLGLISLSVASFAAYSQGGLRAFQSSMGLGLTSVGLSVVCSLIGWFQARSCRTLGRRCGLAAGSLEPNGPVPPAAQMAATLPSLVAIETTLRARQRTAWLGAFFAVVGLQTMVGLMVGKVLATSGGFSQSPGINLDVFTLLAVSNSALGHVLAGGLAALQQGSLPQPSNSDDPFQGWSR</sequence>
<evidence type="ECO:0000256" key="3">
    <source>
        <dbReference type="SAM" id="SignalP"/>
    </source>
</evidence>
<evidence type="ECO:0000256" key="2">
    <source>
        <dbReference type="SAM" id="Phobius"/>
    </source>
</evidence>
<feature type="compositionally biased region" description="Polar residues" evidence="1">
    <location>
        <begin position="156"/>
        <end position="166"/>
    </location>
</feature>
<dbReference type="Pfam" id="PF12263">
    <property type="entry name" value="DUF3611"/>
    <property type="match status" value="1"/>
</dbReference>
<feature type="region of interest" description="Disordered" evidence="1">
    <location>
        <begin position="132"/>
        <end position="231"/>
    </location>
</feature>
<dbReference type="EMBL" id="LSRX01000428">
    <property type="protein sequence ID" value="OLP97572.1"/>
    <property type="molecule type" value="Genomic_DNA"/>
</dbReference>
<dbReference type="AlphaFoldDB" id="A0A1Q9DQY0"/>
<evidence type="ECO:0000313" key="4">
    <source>
        <dbReference type="EMBL" id="OLP97572.1"/>
    </source>
</evidence>